<dbReference type="SUPFAM" id="SSF56784">
    <property type="entry name" value="HAD-like"/>
    <property type="match status" value="1"/>
</dbReference>
<name>A0ABQ5UJQ3_9HYPH</name>
<accession>A0ABQ5UJQ3</accession>
<dbReference type="RefSeq" id="WP_284392659.1">
    <property type="nucleotide sequence ID" value="NZ_BSNG01000001.1"/>
</dbReference>
<protein>
    <recommendedName>
        <fullName evidence="6">Hydrolase of the HAD superfamily</fullName>
    </recommendedName>
</protein>
<evidence type="ECO:0000256" key="2">
    <source>
        <dbReference type="ARBA" id="ARBA00022801"/>
    </source>
</evidence>
<gene>
    <name evidence="4" type="ORF">GCM10007913_32960</name>
</gene>
<dbReference type="InterPro" id="IPR036412">
    <property type="entry name" value="HAD-like_sf"/>
</dbReference>
<sequence length="419" mass="45808">MTAQDRSLQAQALAKRHLPLLLLDTAEPYLPVALGYSVFTGPGQSPSSKFALEPAGQVTIEYAVFYDWDIGHLYDLEHVWVHLDAKGAVIAVEASTHGRRETMDSGNGLPELREGRPVLYPEAGKHAHWAHPRQMQPAARERLAVLCGPLAGHEGVHLGNPFAGAGAYRASPLDHRLARRKMAADAFVPSHRYEPADIEPQLMAWPDLAAFIPRRVSQLMAALPGSVPHFGAIFLDCGDTLIDERSEEKLPGSEVVIRADLIPGARQMMDDLRAAGHKLILVADGPRQTFVNMLTHHGLWDHFDAHIISEDIGCHKPDARMFDAALKAAGLTRADAWRTVMIGNNLSRDINGANALGITSVFMAWSTLRSHVPADASETPDYRIGSPAEFVGLLDRLEALLCYRMAVPNVNSLLTNQVP</sequence>
<reference evidence="4" key="2">
    <citation type="submission" date="2023-01" db="EMBL/GenBank/DDBJ databases">
        <title>Draft genome sequence of Devosia yakushimensis strain NBRC 103855.</title>
        <authorList>
            <person name="Sun Q."/>
            <person name="Mori K."/>
        </authorList>
    </citation>
    <scope>NUCLEOTIDE SEQUENCE</scope>
    <source>
        <strain evidence="4">NBRC 103855</strain>
    </source>
</reference>
<keyword evidence="2" id="KW-0378">Hydrolase</keyword>
<keyword evidence="1" id="KW-0479">Metal-binding</keyword>
<evidence type="ECO:0008006" key="6">
    <source>
        <dbReference type="Google" id="ProtNLM"/>
    </source>
</evidence>
<dbReference type="Gene3D" id="3.40.50.1000">
    <property type="entry name" value="HAD superfamily/HAD-like"/>
    <property type="match status" value="1"/>
</dbReference>
<proteinExistence type="predicted"/>
<dbReference type="Pfam" id="PF13419">
    <property type="entry name" value="HAD_2"/>
    <property type="match status" value="1"/>
</dbReference>
<dbReference type="PANTHER" id="PTHR46470">
    <property type="entry name" value="N-ACYLNEURAMINATE-9-PHOSPHATASE"/>
    <property type="match status" value="1"/>
</dbReference>
<dbReference type="InterPro" id="IPR023214">
    <property type="entry name" value="HAD_sf"/>
</dbReference>
<dbReference type="EMBL" id="BSNG01000001">
    <property type="protein sequence ID" value="GLQ11364.1"/>
    <property type="molecule type" value="Genomic_DNA"/>
</dbReference>
<dbReference type="InterPro" id="IPR041492">
    <property type="entry name" value="HAD_2"/>
</dbReference>
<evidence type="ECO:0000313" key="4">
    <source>
        <dbReference type="EMBL" id="GLQ11364.1"/>
    </source>
</evidence>
<organism evidence="4 5">
    <name type="scientific">Devosia yakushimensis</name>
    <dbReference type="NCBI Taxonomy" id="470028"/>
    <lineage>
        <taxon>Bacteria</taxon>
        <taxon>Pseudomonadati</taxon>
        <taxon>Pseudomonadota</taxon>
        <taxon>Alphaproteobacteria</taxon>
        <taxon>Hyphomicrobiales</taxon>
        <taxon>Devosiaceae</taxon>
        <taxon>Devosia</taxon>
    </lineage>
</organism>
<dbReference type="InterPro" id="IPR051400">
    <property type="entry name" value="HAD-like_hydrolase"/>
</dbReference>
<keyword evidence="3" id="KW-0460">Magnesium</keyword>
<evidence type="ECO:0000313" key="5">
    <source>
        <dbReference type="Proteomes" id="UP001161406"/>
    </source>
</evidence>
<dbReference type="PANTHER" id="PTHR46470:SF2">
    <property type="entry name" value="GLYCERALDEHYDE 3-PHOSPHATE PHOSPHATASE"/>
    <property type="match status" value="1"/>
</dbReference>
<keyword evidence="5" id="KW-1185">Reference proteome</keyword>
<evidence type="ECO:0000256" key="3">
    <source>
        <dbReference type="ARBA" id="ARBA00022842"/>
    </source>
</evidence>
<dbReference type="Proteomes" id="UP001161406">
    <property type="component" value="Unassembled WGS sequence"/>
</dbReference>
<reference evidence="4" key="1">
    <citation type="journal article" date="2014" name="Int. J. Syst. Evol. Microbiol.">
        <title>Complete genome of a new Firmicutes species belonging to the dominant human colonic microbiota ('Ruminococcus bicirculans') reveals two chromosomes and a selective capacity to utilize plant glucans.</title>
        <authorList>
            <consortium name="NISC Comparative Sequencing Program"/>
            <person name="Wegmann U."/>
            <person name="Louis P."/>
            <person name="Goesmann A."/>
            <person name="Henrissat B."/>
            <person name="Duncan S.H."/>
            <person name="Flint H.J."/>
        </authorList>
    </citation>
    <scope>NUCLEOTIDE SEQUENCE</scope>
    <source>
        <strain evidence="4">NBRC 103855</strain>
    </source>
</reference>
<comment type="caution">
    <text evidence="4">The sequence shown here is derived from an EMBL/GenBank/DDBJ whole genome shotgun (WGS) entry which is preliminary data.</text>
</comment>
<evidence type="ECO:0000256" key="1">
    <source>
        <dbReference type="ARBA" id="ARBA00022723"/>
    </source>
</evidence>